<feature type="region of interest" description="Disordered" evidence="6">
    <location>
        <begin position="810"/>
        <end position="969"/>
    </location>
</feature>
<dbReference type="Gene3D" id="1.20.1000.10">
    <property type="entry name" value="Guanylate-binding protein, C-terminal domain"/>
    <property type="match status" value="1"/>
</dbReference>
<evidence type="ECO:0000256" key="6">
    <source>
        <dbReference type="SAM" id="MobiDB-lite"/>
    </source>
</evidence>
<keyword evidence="1" id="KW-0547">Nucleotide-binding</keyword>
<dbReference type="InterPro" id="IPR003191">
    <property type="entry name" value="Guanylate-bd/ATL_C"/>
</dbReference>
<evidence type="ECO:0000259" key="7">
    <source>
        <dbReference type="PROSITE" id="PS51715"/>
    </source>
</evidence>
<evidence type="ECO:0000313" key="8">
    <source>
        <dbReference type="EMBL" id="KAF0974767.1"/>
    </source>
</evidence>
<dbReference type="EMBL" id="VFQX01000051">
    <property type="protein sequence ID" value="KAF0974767.1"/>
    <property type="molecule type" value="Genomic_DNA"/>
</dbReference>
<name>A0A6A5BCF5_NAEFO</name>
<dbReference type="VEuPathDB" id="AmoebaDB:FDP41_006241"/>
<reference evidence="8 9" key="1">
    <citation type="journal article" date="2019" name="Sci. Rep.">
        <title>Nanopore sequencing improves the draft genome of the human pathogenic amoeba Naegleria fowleri.</title>
        <authorList>
            <person name="Liechti N."/>
            <person name="Schurch N."/>
            <person name="Bruggmann R."/>
            <person name="Wittwer M."/>
        </authorList>
    </citation>
    <scope>NUCLEOTIDE SEQUENCE [LARGE SCALE GENOMIC DNA]</scope>
    <source>
        <strain evidence="8 9">ATCC 30894</strain>
    </source>
</reference>
<keyword evidence="2" id="KW-0378">Hydrolase</keyword>
<dbReference type="GO" id="GO:0005525">
    <property type="term" value="F:GTP binding"/>
    <property type="evidence" value="ECO:0007669"/>
    <property type="project" value="UniProtKB-KW"/>
</dbReference>
<dbReference type="AlphaFoldDB" id="A0A6A5BCF5"/>
<feature type="compositionally biased region" description="Polar residues" evidence="6">
    <location>
        <begin position="915"/>
        <end position="940"/>
    </location>
</feature>
<dbReference type="GeneID" id="68113459"/>
<keyword evidence="9" id="KW-1185">Reference proteome</keyword>
<dbReference type="Proteomes" id="UP000444721">
    <property type="component" value="Unassembled WGS sequence"/>
</dbReference>
<evidence type="ECO:0000256" key="5">
    <source>
        <dbReference type="SAM" id="Coils"/>
    </source>
</evidence>
<feature type="compositionally biased region" description="Low complexity" evidence="6">
    <location>
        <begin position="18"/>
        <end position="28"/>
    </location>
</feature>
<evidence type="ECO:0000256" key="3">
    <source>
        <dbReference type="ARBA" id="ARBA00023134"/>
    </source>
</evidence>
<proteinExistence type="inferred from homology"/>
<feature type="compositionally biased region" description="Polar residues" evidence="6">
    <location>
        <begin position="831"/>
        <end position="867"/>
    </location>
</feature>
<dbReference type="OrthoDB" id="2135133at2759"/>
<evidence type="ECO:0000313" key="9">
    <source>
        <dbReference type="Proteomes" id="UP000444721"/>
    </source>
</evidence>
<feature type="region of interest" description="Disordered" evidence="6">
    <location>
        <begin position="1"/>
        <end position="28"/>
    </location>
</feature>
<feature type="compositionally biased region" description="Low complexity" evidence="6">
    <location>
        <begin position="896"/>
        <end position="905"/>
    </location>
</feature>
<dbReference type="PROSITE" id="PS51715">
    <property type="entry name" value="G_GB1_RHD3"/>
    <property type="match status" value="1"/>
</dbReference>
<dbReference type="GO" id="GO:0003924">
    <property type="term" value="F:GTPase activity"/>
    <property type="evidence" value="ECO:0007669"/>
    <property type="project" value="InterPro"/>
</dbReference>
<comment type="caution">
    <text evidence="8">The sequence shown here is derived from an EMBL/GenBank/DDBJ whole genome shotgun (WGS) entry which is preliminary data.</text>
</comment>
<keyword evidence="3" id="KW-0342">GTP-binding</keyword>
<feature type="compositionally biased region" description="Low complexity" evidence="6">
    <location>
        <begin position="872"/>
        <end position="884"/>
    </location>
</feature>
<evidence type="ECO:0000256" key="1">
    <source>
        <dbReference type="ARBA" id="ARBA00022741"/>
    </source>
</evidence>
<evidence type="ECO:0000256" key="2">
    <source>
        <dbReference type="ARBA" id="ARBA00022801"/>
    </source>
</evidence>
<gene>
    <name evidence="8" type="ORF">FDP41_006241</name>
</gene>
<keyword evidence="5" id="KW-0175">Coiled coil</keyword>
<dbReference type="InterPro" id="IPR027417">
    <property type="entry name" value="P-loop_NTPase"/>
</dbReference>
<evidence type="ECO:0000256" key="4">
    <source>
        <dbReference type="PROSITE-ProRule" id="PRU01052"/>
    </source>
</evidence>
<dbReference type="CDD" id="cd01851">
    <property type="entry name" value="GBP"/>
    <property type="match status" value="1"/>
</dbReference>
<sequence length="969" mass="111344">MESSSVVGSPSMNHHHSSMMSISTTSTTTSFQEKPQQLPLISHVDGKFQVDKKSVEIISKIKEPIAVLSIAGVYRSGKSFLLNQILDRNDGFSISPTVMPCTKGLWVWSVPLKVSNKNHSDFRLLIIDSEGIGSFCANETYDTQIFALSLLLSSFFIYNSVGSIDDNAITRLGLVTELSKYIRSKLRSDVNSLFPSFLWVVRDFTLDLNVEGRRISSKEYLENALAVEDRIVSETERAKQQIKTSLKHYFTDRDCFTLLRPIHDERKLQNASKVDVNDIRFEFRQQIEILKEKIFSNIKPKEFSGKMLNGRMFISLCENYCNAMNEGSIVIDSCWNNVVKHECDTLQAEALRIYKSKMQKLVKQCVDQNELENAHFEYEQEAMNHFVENSKTVMGDVHVHLTALQESIASIFKLVREESKSLNFEMNSQVVVSTFSEIISNIDTFRSIDDVNYSLRNAIENFSERSKGDKNHVLVEFFMRWMFETLPYYHNKTLNTLIEEKNSEVSQLRVECDERLESIQQQLNNEISNLMDAKNKLREQLLNLNNVAKRLKKEISIKDGTIQEQGEEIKNSRLEQGRLSQEIQQLERQVEILRSESKEMKVKYEDQIHAERMENDALKEENINLQNTLKLLQENKQDLQHSIYELQEVISKLKDSYQKARQQNLNAEETLKQTSELLSSTLDHKKFLEEANRKYQDDITRLNNELESQREIIRRQEREISNKNAKLKSSERLMAFEKEKAAESEDRLRQTLKNSAQLSSIGRVKELEEQVEQLNITNRRILDINKAVMEENKQIKEKLREKKLQESNLVIGEDATNSGTPERTSLEKKQSMSTAKTPDIQSLNAFDTPKSITDVSPITPGFSSSTAESEDSVNMSSNSNNSEEQQVEEREETPHPQHQQSSSSSKKTLRRRNSPVKQTRTPTPSSGDLISSVRPSMKTNPSPLPLTSSRRRSLSDSLQKEHATLNSLN</sequence>
<dbReference type="Pfam" id="PF02263">
    <property type="entry name" value="GBP"/>
    <property type="match status" value="1"/>
</dbReference>
<dbReference type="VEuPathDB" id="AmoebaDB:NfTy_077230"/>
<dbReference type="Pfam" id="PF02841">
    <property type="entry name" value="GBP_C"/>
    <property type="match status" value="1"/>
</dbReference>
<dbReference type="Gene3D" id="3.40.50.300">
    <property type="entry name" value="P-loop containing nucleotide triphosphate hydrolases"/>
    <property type="match status" value="1"/>
</dbReference>
<dbReference type="SUPFAM" id="SSF52540">
    <property type="entry name" value="P-loop containing nucleoside triphosphate hydrolases"/>
    <property type="match status" value="1"/>
</dbReference>
<dbReference type="RefSeq" id="XP_044559480.1">
    <property type="nucleotide sequence ID" value="XM_044709855.1"/>
</dbReference>
<dbReference type="PANTHER" id="PTHR10751">
    <property type="entry name" value="GUANYLATE BINDING PROTEIN"/>
    <property type="match status" value="1"/>
</dbReference>
<dbReference type="SUPFAM" id="SSF48340">
    <property type="entry name" value="Interferon-induced guanylate-binding protein 1 (GBP1), C-terminal domain"/>
    <property type="match status" value="1"/>
</dbReference>
<comment type="similarity">
    <text evidence="4">Belongs to the TRAFAC class dynamin-like GTPase superfamily. GB1/RHD3 GTPase family.</text>
</comment>
<dbReference type="OMA" id="MWSEIIH"/>
<accession>A0A6A5BCF5</accession>
<feature type="domain" description="GB1/RHD3-type G" evidence="7">
    <location>
        <begin position="62"/>
        <end position="307"/>
    </location>
</feature>
<feature type="coiled-coil region" evidence="5">
    <location>
        <begin position="491"/>
        <end position="808"/>
    </location>
</feature>
<dbReference type="InterPro" id="IPR036543">
    <property type="entry name" value="Guanylate-bd_C_sf"/>
</dbReference>
<protein>
    <recommendedName>
        <fullName evidence="7">GB1/RHD3-type G domain-containing protein</fullName>
    </recommendedName>
</protein>
<dbReference type="InterPro" id="IPR015894">
    <property type="entry name" value="Guanylate-bd_N"/>
</dbReference>
<dbReference type="VEuPathDB" id="AmoebaDB:NF0020860"/>
<dbReference type="InterPro" id="IPR030386">
    <property type="entry name" value="G_GB1_RHD3_dom"/>
</dbReference>
<organism evidence="8 9">
    <name type="scientific">Naegleria fowleri</name>
    <name type="common">Brain eating amoeba</name>
    <dbReference type="NCBI Taxonomy" id="5763"/>
    <lineage>
        <taxon>Eukaryota</taxon>
        <taxon>Discoba</taxon>
        <taxon>Heterolobosea</taxon>
        <taxon>Tetramitia</taxon>
        <taxon>Eutetramitia</taxon>
        <taxon>Vahlkampfiidae</taxon>
        <taxon>Naegleria</taxon>
    </lineage>
</organism>